<proteinExistence type="predicted"/>
<name>A0ACC1BU98_9ROSI</name>
<evidence type="ECO:0000313" key="1">
    <source>
        <dbReference type="EMBL" id="KAJ0102712.1"/>
    </source>
</evidence>
<keyword evidence="2" id="KW-1185">Reference proteome</keyword>
<reference evidence="2" key="1">
    <citation type="journal article" date="2023" name="G3 (Bethesda)">
        <title>Genome assembly and association tests identify interacting loci associated with vigor, precocity, and sex in interspecific pistachio rootstocks.</title>
        <authorList>
            <person name="Palmer W."/>
            <person name="Jacygrad E."/>
            <person name="Sagayaradj S."/>
            <person name="Cavanaugh K."/>
            <person name="Han R."/>
            <person name="Bertier L."/>
            <person name="Beede B."/>
            <person name="Kafkas S."/>
            <person name="Golino D."/>
            <person name="Preece J."/>
            <person name="Michelmore R."/>
        </authorList>
    </citation>
    <scope>NUCLEOTIDE SEQUENCE [LARGE SCALE GENOMIC DNA]</scope>
</reference>
<comment type="caution">
    <text evidence="1">The sequence shown here is derived from an EMBL/GenBank/DDBJ whole genome shotgun (WGS) entry which is preliminary data.</text>
</comment>
<protein>
    <submittedName>
        <fullName evidence="1">Uncharacterized protein</fullName>
    </submittedName>
</protein>
<accession>A0ACC1BU98</accession>
<evidence type="ECO:0000313" key="2">
    <source>
        <dbReference type="Proteomes" id="UP001164250"/>
    </source>
</evidence>
<sequence length="566" mass="62493">MERVPSTVLNEEILRRLDLQTLSSLACLNRSFRLLVYYQALPSLTSLHFSTMSPDGQTLEIILGRCKGLNSLTLNCLRLQDHPLSAFLCPTIQELNLWCCSSLSYQFLTYIAHRCPNLRFLILELADKNLPDVFRSKLALMLKRCLYLESLSLKIRGPAVDANSFGSIEFLLPSTVKMLKLQPVLEQDAIRIIRTVGRNLMETEILSIPTSPFCKLQSLSLVLDIITDQLLLTITNSVPLLVELDLEDRPNKEPMPDYDLTNNGLQSLCFCQHLTALSLVRSRLRHQGAFKRVNDMGMFLLSEGCKGLEAVKLCGFSKVSDAGFAAILHACKNLKKFEVRNALFLSDLAFHDLADIPCALVEVRLLSCQLITSETVKKVASSKSLEVLDLGGCKSIADSCLSSISCLNNLTELNLTGADVTDSGLSVLGQGSMPIRNLCLRGCKRVTDKGISRLLCGGAIGQLLTALDLGYMAGISDKTILTVADACVGIISLCIRSCFYVTDSSMEVLARKRTFQDGSKQLRRLDVCNCICLSADSLRWFKRPFFQGLHWLGIGQTCLASQGDVT</sequence>
<organism evidence="1 2">
    <name type="scientific">Pistacia atlantica</name>
    <dbReference type="NCBI Taxonomy" id="434234"/>
    <lineage>
        <taxon>Eukaryota</taxon>
        <taxon>Viridiplantae</taxon>
        <taxon>Streptophyta</taxon>
        <taxon>Embryophyta</taxon>
        <taxon>Tracheophyta</taxon>
        <taxon>Spermatophyta</taxon>
        <taxon>Magnoliopsida</taxon>
        <taxon>eudicotyledons</taxon>
        <taxon>Gunneridae</taxon>
        <taxon>Pentapetalae</taxon>
        <taxon>rosids</taxon>
        <taxon>malvids</taxon>
        <taxon>Sapindales</taxon>
        <taxon>Anacardiaceae</taxon>
        <taxon>Pistacia</taxon>
    </lineage>
</organism>
<dbReference type="Proteomes" id="UP001164250">
    <property type="component" value="Chromosome 3"/>
</dbReference>
<dbReference type="EMBL" id="CM047899">
    <property type="protein sequence ID" value="KAJ0102712.1"/>
    <property type="molecule type" value="Genomic_DNA"/>
</dbReference>
<gene>
    <name evidence="1" type="ORF">Patl1_03664</name>
</gene>